<dbReference type="KEGG" id="phet:94290203"/>
<dbReference type="AlphaFoldDB" id="A0A836LHE2"/>
<feature type="region of interest" description="Disordered" evidence="1">
    <location>
        <begin position="538"/>
        <end position="557"/>
    </location>
</feature>
<feature type="compositionally biased region" description="Basic residues" evidence="1">
    <location>
        <begin position="35"/>
        <end position="55"/>
    </location>
</feature>
<feature type="compositionally biased region" description="Polar residues" evidence="1">
    <location>
        <begin position="166"/>
        <end position="180"/>
    </location>
</feature>
<organism evidence="2 3">
    <name type="scientific">Porcisia hertigi</name>
    <dbReference type="NCBI Taxonomy" id="2761500"/>
    <lineage>
        <taxon>Eukaryota</taxon>
        <taxon>Discoba</taxon>
        <taxon>Euglenozoa</taxon>
        <taxon>Kinetoplastea</taxon>
        <taxon>Metakinetoplastina</taxon>
        <taxon>Trypanosomatida</taxon>
        <taxon>Trypanosomatidae</taxon>
        <taxon>Leishmaniinae</taxon>
        <taxon>Porcisia</taxon>
    </lineage>
</organism>
<name>A0A836LHE2_9TRYP</name>
<proteinExistence type="predicted"/>
<protein>
    <submittedName>
        <fullName evidence="2">Uncharacterized protein</fullName>
    </submittedName>
</protein>
<gene>
    <name evidence="2" type="ORF">JKF63_04133</name>
</gene>
<reference evidence="2 3" key="1">
    <citation type="submission" date="2021-02" db="EMBL/GenBank/DDBJ databases">
        <title>Porcisia hertigi Genome sequencing and assembly.</title>
        <authorList>
            <person name="Almutairi H."/>
            <person name="Gatherer D."/>
        </authorList>
    </citation>
    <scope>NUCLEOTIDE SEQUENCE [LARGE SCALE GENOMIC DNA]</scope>
    <source>
        <strain evidence="2 3">C119</strain>
    </source>
</reference>
<dbReference type="Proteomes" id="UP000674318">
    <property type="component" value="Unassembled WGS sequence"/>
</dbReference>
<accession>A0A836LHE2</accession>
<keyword evidence="3" id="KW-1185">Reference proteome</keyword>
<dbReference type="OrthoDB" id="273536at2759"/>
<evidence type="ECO:0000256" key="1">
    <source>
        <dbReference type="SAM" id="MobiDB-lite"/>
    </source>
</evidence>
<dbReference type="GeneID" id="94290203"/>
<comment type="caution">
    <text evidence="2">The sequence shown here is derived from an EMBL/GenBank/DDBJ whole genome shotgun (WGS) entry which is preliminary data.</text>
</comment>
<evidence type="ECO:0000313" key="3">
    <source>
        <dbReference type="Proteomes" id="UP000674318"/>
    </source>
</evidence>
<dbReference type="EMBL" id="JAFJZO010000026">
    <property type="protein sequence ID" value="KAG5501863.1"/>
    <property type="molecule type" value="Genomic_DNA"/>
</dbReference>
<feature type="region of interest" description="Disordered" evidence="1">
    <location>
        <begin position="28"/>
        <end position="86"/>
    </location>
</feature>
<evidence type="ECO:0000313" key="2">
    <source>
        <dbReference type="EMBL" id="KAG5501863.1"/>
    </source>
</evidence>
<dbReference type="RefSeq" id="XP_067756310.1">
    <property type="nucleotide sequence ID" value="XM_067900126.1"/>
</dbReference>
<sequence>MPILPWRCQCLRGSLSAYGALTALTRPFSKERPRPPRLCRLKRKSHAGHPSRKKPVSPPHQFQSPGVVHSHPHAASQPCSSSFPLPGSSGREVVKACDVDAAPGPPCTTEEKERDLLRYFGRGRSMYDTVPLQSTSFALQRASCAQAQRVPLVTLFPASPLPEASASHSISTAPRPTTASRGVMGIRPSLSRPMGSTVREAERPTRVAPATTSSPLAHFSASDLFSSYEPQEREHSDWLQFRLLSARLSNSLDSNKFFGAAEVPLRSVCADLAELWGTACTAWEQALRIWSGVILSASARFSQHNSVCFLVCYVHTQQKVAIGMSMQRIADEVCALARASATPQLFRMIPIFIGMRRQAVLSMDAAVCNSLVAEGEAAVDSQTDTVTYPTGGLYTVAETVQCITRFGPHVFNPRESRDGFSHAALPGASPELVCTLEPQVFLLSESWLHVRSIADLHGDNIAKDYAPFDDWTGSAASSATSGLRWSHRGHDVTSFVPELTRRNVHVVPAVVGDRLSQKEERAIARYIWCNVQRQVRGRRTVKAGQSPSRIGPPVGDS</sequence>
<feature type="region of interest" description="Disordered" evidence="1">
    <location>
        <begin position="164"/>
        <end position="212"/>
    </location>
</feature>